<name>A0ABU5ED43_9PROT</name>
<dbReference type="PANTHER" id="PTHR43135">
    <property type="entry name" value="ALPHA-D-RIBOSE 1-METHYLPHOSPHONATE 5-TRIPHOSPHATE DIPHOSPHATASE"/>
    <property type="match status" value="1"/>
</dbReference>
<proteinExistence type="predicted"/>
<dbReference type="EMBL" id="JAXCLW010000003">
    <property type="protein sequence ID" value="MDY0883806.1"/>
    <property type="molecule type" value="Genomic_DNA"/>
</dbReference>
<feature type="domain" description="Amidohydrolase-related" evidence="1">
    <location>
        <begin position="52"/>
        <end position="391"/>
    </location>
</feature>
<dbReference type="InterPro" id="IPR032466">
    <property type="entry name" value="Metal_Hydrolase"/>
</dbReference>
<keyword evidence="3" id="KW-1185">Reference proteome</keyword>
<dbReference type="SUPFAM" id="SSF51556">
    <property type="entry name" value="Metallo-dependent hydrolases"/>
    <property type="match status" value="1"/>
</dbReference>
<dbReference type="CDD" id="cd01299">
    <property type="entry name" value="Met_dep_hydrolase_A"/>
    <property type="match status" value="1"/>
</dbReference>
<dbReference type="InterPro" id="IPR006680">
    <property type="entry name" value="Amidohydro-rel"/>
</dbReference>
<dbReference type="Gene3D" id="2.30.40.10">
    <property type="entry name" value="Urease, subunit C, domain 1"/>
    <property type="match status" value="1"/>
</dbReference>
<dbReference type="InterPro" id="IPR051781">
    <property type="entry name" value="Metallo-dep_Hydrolase"/>
</dbReference>
<evidence type="ECO:0000259" key="1">
    <source>
        <dbReference type="Pfam" id="PF01979"/>
    </source>
</evidence>
<organism evidence="2 3">
    <name type="scientific">Dongia soli</name>
    <dbReference type="NCBI Taxonomy" id="600628"/>
    <lineage>
        <taxon>Bacteria</taxon>
        <taxon>Pseudomonadati</taxon>
        <taxon>Pseudomonadota</taxon>
        <taxon>Alphaproteobacteria</taxon>
        <taxon>Rhodospirillales</taxon>
        <taxon>Dongiaceae</taxon>
        <taxon>Dongia</taxon>
    </lineage>
</organism>
<comment type="caution">
    <text evidence="2">The sequence shown here is derived from an EMBL/GenBank/DDBJ whole genome shotgun (WGS) entry which is preliminary data.</text>
</comment>
<dbReference type="PANTHER" id="PTHR43135:SF3">
    <property type="entry name" value="ALPHA-D-RIBOSE 1-METHYLPHOSPHONATE 5-TRIPHOSPHATE DIPHOSPHATASE"/>
    <property type="match status" value="1"/>
</dbReference>
<dbReference type="InterPro" id="IPR011059">
    <property type="entry name" value="Metal-dep_hydrolase_composite"/>
</dbReference>
<dbReference type="Pfam" id="PF01979">
    <property type="entry name" value="Amidohydro_1"/>
    <property type="match status" value="1"/>
</dbReference>
<dbReference type="Gene3D" id="3.20.20.140">
    <property type="entry name" value="Metal-dependent hydrolases"/>
    <property type="match status" value="1"/>
</dbReference>
<dbReference type="InterPro" id="IPR057744">
    <property type="entry name" value="OTAase-like"/>
</dbReference>
<dbReference type="RefSeq" id="WP_320508873.1">
    <property type="nucleotide sequence ID" value="NZ_JAXCLW010000003.1"/>
</dbReference>
<protein>
    <submittedName>
        <fullName evidence="2">Amidohydrolase family protein</fullName>
    </submittedName>
</protein>
<gene>
    <name evidence="2" type="ORF">SMD27_13215</name>
</gene>
<reference evidence="2 3" key="1">
    <citation type="journal article" date="2016" name="Antonie Van Leeuwenhoek">
        <title>Dongia soli sp. nov., isolated from soil from Dokdo, Korea.</title>
        <authorList>
            <person name="Kim D.U."/>
            <person name="Lee H."/>
            <person name="Kim H."/>
            <person name="Kim S.G."/>
            <person name="Ka J.O."/>
        </authorList>
    </citation>
    <scope>NUCLEOTIDE SEQUENCE [LARGE SCALE GENOMIC DNA]</scope>
    <source>
        <strain evidence="2 3">D78</strain>
    </source>
</reference>
<evidence type="ECO:0000313" key="3">
    <source>
        <dbReference type="Proteomes" id="UP001279642"/>
    </source>
</evidence>
<evidence type="ECO:0000313" key="2">
    <source>
        <dbReference type="EMBL" id="MDY0883806.1"/>
    </source>
</evidence>
<dbReference type="Proteomes" id="UP001279642">
    <property type="component" value="Unassembled WGS sequence"/>
</dbReference>
<sequence>MQWLINGQYLDVEAGAFRRGNITVDGGKIVKLGANGAPAKGDQVIDLKGAWLVPGLIDCHVHLTLPTDNCDYGNRTDAEVTLYAAKAVERTLLCGITTVRDVGGWNYVEMAIRAAVERGDYIGPRMVLAGRILSITTSGMDLYPGMYEIADGPDAVRAAARKQLAHGADLIKVMATGAVLSPESEDPRSIQYSLEELKAAVEIGEDNFKHVAAHAHACRGISNAVAAGCSSIEHGTYADEAALREMAAKGVFLVPTQCTLDGMLNDKAAMATMPPHQVDRMIESSKISAEMIRRAYELGVPIAMGTDAGTPGNHHGDNWQELIVMVRDGGLTPIDSIRAATVNAAKLIRRGDKLGQIKEGYFADIVAYARNPLDDIKAVSEVGFVMKNGEVYKNNFAG</sequence>
<dbReference type="SUPFAM" id="SSF51338">
    <property type="entry name" value="Composite domain of metallo-dependent hydrolases"/>
    <property type="match status" value="1"/>
</dbReference>
<accession>A0ABU5ED43</accession>